<keyword evidence="13" id="KW-1185">Reference proteome</keyword>
<dbReference type="SMART" id="SM00642">
    <property type="entry name" value="Aamy"/>
    <property type="match status" value="1"/>
</dbReference>
<dbReference type="InterPro" id="IPR017853">
    <property type="entry name" value="GH"/>
</dbReference>
<evidence type="ECO:0000313" key="13">
    <source>
        <dbReference type="Proteomes" id="UP000184404"/>
    </source>
</evidence>
<dbReference type="CDD" id="cd02857">
    <property type="entry name" value="E_set_CDase_PDE_N"/>
    <property type="match status" value="1"/>
</dbReference>
<comment type="catalytic activity">
    <reaction evidence="1 10">
        <text>Transfers a segment of a (1-&gt;4)-alpha-D-glucan to a new position in an acceptor, which may be glucose or a (1-&gt;4)-alpha-D-glucan.</text>
        <dbReference type="EC" id="2.4.1.25"/>
    </reaction>
</comment>
<dbReference type="STRING" id="1123243.SAMN02745190_01607"/>
<keyword evidence="7 10" id="KW-0119">Carbohydrate metabolism</keyword>
<evidence type="ECO:0000256" key="3">
    <source>
        <dbReference type="ARBA" id="ARBA00012560"/>
    </source>
</evidence>
<dbReference type="CDD" id="cd11338">
    <property type="entry name" value="AmyAc_CMD"/>
    <property type="match status" value="1"/>
</dbReference>
<feature type="domain" description="Glycosyl hydrolase family 13 catalytic" evidence="11">
    <location>
        <begin position="137"/>
        <end position="543"/>
    </location>
</feature>
<dbReference type="PANTHER" id="PTHR32438">
    <property type="entry name" value="4-ALPHA-GLUCANOTRANSFERASE DPE1, CHLOROPLASTIC/AMYLOPLASTIC"/>
    <property type="match status" value="1"/>
</dbReference>
<dbReference type="Pfam" id="PF00128">
    <property type="entry name" value="Alpha-amylase"/>
    <property type="match status" value="1"/>
</dbReference>
<dbReference type="SUPFAM" id="SSF51445">
    <property type="entry name" value="(Trans)glycosidases"/>
    <property type="match status" value="2"/>
</dbReference>
<dbReference type="NCBIfam" id="NF011080">
    <property type="entry name" value="PRK14508.1-3"/>
    <property type="match status" value="1"/>
</dbReference>
<dbReference type="Pfam" id="PF02446">
    <property type="entry name" value="Glyco_hydro_77"/>
    <property type="match status" value="1"/>
</dbReference>
<evidence type="ECO:0000256" key="2">
    <source>
        <dbReference type="ARBA" id="ARBA00005684"/>
    </source>
</evidence>
<dbReference type="InterPro" id="IPR004185">
    <property type="entry name" value="Glyco_hydro_13_lg-like_dom"/>
</dbReference>
<evidence type="ECO:0000256" key="4">
    <source>
        <dbReference type="ARBA" id="ARBA00020295"/>
    </source>
</evidence>
<dbReference type="EC" id="2.4.1.25" evidence="3 10"/>
<evidence type="ECO:0000313" key="12">
    <source>
        <dbReference type="EMBL" id="SHE96869.1"/>
    </source>
</evidence>
<evidence type="ECO:0000256" key="6">
    <source>
        <dbReference type="ARBA" id="ARBA00022679"/>
    </source>
</evidence>
<dbReference type="InterPro" id="IPR013780">
    <property type="entry name" value="Glyco_hydro_b"/>
</dbReference>
<reference evidence="12 13" key="1">
    <citation type="submission" date="2016-11" db="EMBL/GenBank/DDBJ databases">
        <authorList>
            <person name="Jaros S."/>
            <person name="Januszkiewicz K."/>
            <person name="Wedrychowicz H."/>
        </authorList>
    </citation>
    <scope>NUCLEOTIDE SEQUENCE [LARGE SCALE GENOMIC DNA]</scope>
    <source>
        <strain evidence="12 13">DSM 10502</strain>
    </source>
</reference>
<dbReference type="InterPro" id="IPR006047">
    <property type="entry name" value="GH13_cat_dom"/>
</dbReference>
<dbReference type="AlphaFoldDB" id="A0A1M4XTP3"/>
<dbReference type="EMBL" id="FQUG01000005">
    <property type="protein sequence ID" value="SHE96869.1"/>
    <property type="molecule type" value="Genomic_DNA"/>
</dbReference>
<sequence length="1153" mass="129180">MKAEHDSRNAAFRWPLGACEAGGRVRLSVRVEGAEKASGELRIWQDGAGELRLPLKGETEGESIWLSSSLTLPENGTLLWYRFELLIDGKKIFCGQAADELGGSGAFSEKELPSFQITVYDKGSDTPSWFRKSVMYQVFPDRFFRKDTGTLPQKRGAVFHTMWNDTPQYYRDKNGDILAYDFFGGNIAGIREKLEYLKSLGITVLYLNPVFEAQSSHRYDTGDYTKIDPVLGTNEEFSQLCRDAKRAGIRIILDGVFSHTGADSVYFNRYGTYDSTGAFQSRGSRFYDWYDFQEYPKKYTSWWGVEVLPAVKETTPSYMDFIIHSEKSVLHQWINAGISGWRLDVLDELPEEFSQAFYRELKNTNSESVLIGEVWEDASHKVSYGKLRTYFSGHETDSVMNYPLRDIIISFLMGEKDGGETARAVASLAENYPKHNFYALMNLLGSHDTPRIISVLGEMPDLQEGTYREQGEYRLPEEKKALGKKRLLLAVLWQMTYPGVPSVYYGDEIGMQGGKDPYNRAPYDWENGDAGIRETVMEGIRLRRGNAALSTGELIQLTADGDVFAFARAVRKGKDVFGEAAENGIFITVLNRSVSGKHEVILDVGDFAACDMSFVPVLSAGKFSEDEIFVVGGKLRVTLEPLGGVVLKSAAADKKRIRQAGVLLHPTSLPSEHGIGDIGKEAFRFVDWLHEAGQSIWQILPTVPAGEGGSPYSSTSALAGNPLLISPEVLFEEGLLTRDELDGDFPVDAPVDFEAAAAHKEILLRKAWSRFRRGISSGYKIFCEREAYWLDDYALFTALQGEQGASWTKWEPVLAHREPDALREAAERLSGECEFIRFCQYVFTCQWQRLHTYAKKRGIRIMGDMPLFVAHDSADVWAHQELFALDADGDPLKVAGVPPDYFCEDGQLWGNPQYDWAAMEKDGFSWWSARLSRLAKLTDIIRIDHFRGLAAYWEVDAGAETAKEGRWVSGPGHKFFEAVREALRGAEVVAEDLGVQSPEVENLRRQEGLPGMQVLEFSLIDNGTPRVGAQAEENCVVYTGTHDNNTAAGWFVNDLNAWTRPRVGEYLGISPDDTPDRVAMAMIREAYYSRAGIAIVPVQDILGLGKEARMNIPGEAKGNWRWRMKKGALTGEQAEWLRELAEKTGRRGSCLGR</sequence>
<dbReference type="GO" id="GO:0005975">
    <property type="term" value="P:carbohydrate metabolic process"/>
    <property type="evidence" value="ECO:0007669"/>
    <property type="project" value="InterPro"/>
</dbReference>
<evidence type="ECO:0000256" key="7">
    <source>
        <dbReference type="ARBA" id="ARBA00023277"/>
    </source>
</evidence>
<accession>A0A1M4XTP3</accession>
<evidence type="ECO:0000259" key="11">
    <source>
        <dbReference type="SMART" id="SM00642"/>
    </source>
</evidence>
<gene>
    <name evidence="12" type="ORF">SAMN02745190_01607</name>
</gene>
<keyword evidence="5 10" id="KW-0328">Glycosyltransferase</keyword>
<dbReference type="GO" id="GO:0004553">
    <property type="term" value="F:hydrolase activity, hydrolyzing O-glycosyl compounds"/>
    <property type="evidence" value="ECO:0007669"/>
    <property type="project" value="InterPro"/>
</dbReference>
<evidence type="ECO:0000256" key="8">
    <source>
        <dbReference type="ARBA" id="ARBA00031423"/>
    </source>
</evidence>
<dbReference type="Gene3D" id="3.20.20.80">
    <property type="entry name" value="Glycosidases"/>
    <property type="match status" value="2"/>
</dbReference>
<organism evidence="12 13">
    <name type="scientific">Schwartzia succinivorans DSM 10502</name>
    <dbReference type="NCBI Taxonomy" id="1123243"/>
    <lineage>
        <taxon>Bacteria</taxon>
        <taxon>Bacillati</taxon>
        <taxon>Bacillota</taxon>
        <taxon>Negativicutes</taxon>
        <taxon>Selenomonadales</taxon>
        <taxon>Selenomonadaceae</taxon>
        <taxon>Schwartzia</taxon>
    </lineage>
</organism>
<dbReference type="NCBIfam" id="TIGR00217">
    <property type="entry name" value="malQ"/>
    <property type="match status" value="1"/>
</dbReference>
<dbReference type="Gene3D" id="2.60.40.1180">
    <property type="entry name" value="Golgi alpha-mannosidase II"/>
    <property type="match status" value="1"/>
</dbReference>
<comment type="similarity">
    <text evidence="2 10">Belongs to the disproportionating enzyme family.</text>
</comment>
<protein>
    <recommendedName>
        <fullName evidence="4 10">4-alpha-glucanotransferase</fullName>
        <ecNumber evidence="3 10">2.4.1.25</ecNumber>
    </recommendedName>
    <alternativeName>
        <fullName evidence="8 10">Amylomaltase</fullName>
    </alternativeName>
    <alternativeName>
        <fullName evidence="9 10">Disproportionating enzyme</fullName>
    </alternativeName>
</protein>
<dbReference type="RefSeq" id="WP_072935690.1">
    <property type="nucleotide sequence ID" value="NZ_FQUG01000005.1"/>
</dbReference>
<dbReference type="PANTHER" id="PTHR32438:SF5">
    <property type="entry name" value="4-ALPHA-GLUCANOTRANSFERASE DPE1, CHLOROPLASTIC_AMYLOPLASTIC"/>
    <property type="match status" value="1"/>
</dbReference>
<dbReference type="OrthoDB" id="9805159at2"/>
<dbReference type="Gene3D" id="3.90.400.10">
    <property type="entry name" value="Oligo-1,6-glucosidase, Domain 2"/>
    <property type="match status" value="1"/>
</dbReference>
<dbReference type="InterPro" id="IPR003385">
    <property type="entry name" value="Glyco_hydro_77"/>
</dbReference>
<evidence type="ECO:0000256" key="9">
    <source>
        <dbReference type="ARBA" id="ARBA00031501"/>
    </source>
</evidence>
<keyword evidence="6 10" id="KW-0808">Transferase</keyword>
<name>A0A1M4XTP3_9FIRM</name>
<evidence type="ECO:0000256" key="10">
    <source>
        <dbReference type="RuleBase" id="RU361207"/>
    </source>
</evidence>
<proteinExistence type="inferred from homology"/>
<evidence type="ECO:0000256" key="5">
    <source>
        <dbReference type="ARBA" id="ARBA00022676"/>
    </source>
</evidence>
<evidence type="ECO:0000256" key="1">
    <source>
        <dbReference type="ARBA" id="ARBA00000439"/>
    </source>
</evidence>
<dbReference type="InterPro" id="IPR045857">
    <property type="entry name" value="O16G_dom_2"/>
</dbReference>
<dbReference type="GO" id="GO:0004134">
    <property type="term" value="F:4-alpha-glucanotransferase activity"/>
    <property type="evidence" value="ECO:0007669"/>
    <property type="project" value="UniProtKB-EC"/>
</dbReference>
<dbReference type="Proteomes" id="UP000184404">
    <property type="component" value="Unassembled WGS sequence"/>
</dbReference>